<organism evidence="2 3">
    <name type="scientific">Alteromonas arenosi</name>
    <dbReference type="NCBI Taxonomy" id="3055817"/>
    <lineage>
        <taxon>Bacteria</taxon>
        <taxon>Pseudomonadati</taxon>
        <taxon>Pseudomonadota</taxon>
        <taxon>Gammaproteobacteria</taxon>
        <taxon>Alteromonadales</taxon>
        <taxon>Alteromonadaceae</taxon>
        <taxon>Alteromonas/Salinimonas group</taxon>
        <taxon>Alteromonas</taxon>
    </lineage>
</organism>
<keyword evidence="1" id="KW-0732">Signal</keyword>
<feature type="signal peptide" evidence="1">
    <location>
        <begin position="1"/>
        <end position="26"/>
    </location>
</feature>
<gene>
    <name evidence="2" type="ORF">QTP81_14845</name>
</gene>
<dbReference type="SUPFAM" id="SSF48452">
    <property type="entry name" value="TPR-like"/>
    <property type="match status" value="1"/>
</dbReference>
<reference evidence="2 3" key="1">
    <citation type="submission" date="2023-06" db="EMBL/GenBank/DDBJ databases">
        <title>Alteromonas sp. ASW11-36 isolated from intertidal sand.</title>
        <authorList>
            <person name="Li Y."/>
        </authorList>
    </citation>
    <scope>NUCLEOTIDE SEQUENCE [LARGE SCALE GENOMIC DNA]</scope>
    <source>
        <strain evidence="2 3">ASW11-36</strain>
    </source>
</reference>
<keyword evidence="3" id="KW-1185">Reference proteome</keyword>
<evidence type="ECO:0000313" key="3">
    <source>
        <dbReference type="Proteomes" id="UP001234343"/>
    </source>
</evidence>
<evidence type="ECO:0000256" key="1">
    <source>
        <dbReference type="SAM" id="SignalP"/>
    </source>
</evidence>
<dbReference type="Gene3D" id="1.25.40.10">
    <property type="entry name" value="Tetratricopeptide repeat domain"/>
    <property type="match status" value="1"/>
</dbReference>
<accession>A0ABT7T0A6</accession>
<feature type="chain" id="PRO_5046194148" description="Tetratricopeptide repeat protein" evidence="1">
    <location>
        <begin position="27"/>
        <end position="358"/>
    </location>
</feature>
<dbReference type="EMBL" id="JAUCBP010000012">
    <property type="protein sequence ID" value="MDM7861878.1"/>
    <property type="molecule type" value="Genomic_DNA"/>
</dbReference>
<protein>
    <recommendedName>
        <fullName evidence="4">Tetratricopeptide repeat protein</fullName>
    </recommendedName>
</protein>
<name>A0ABT7T0A6_9ALTE</name>
<dbReference type="InterPro" id="IPR011990">
    <property type="entry name" value="TPR-like_helical_dom_sf"/>
</dbReference>
<sequence>MKLPLFICRILLSVTLATSSSMSALAASYYEIAERLAPREHTQLRQQWLEANPFNSEQLAVIDAIQAFYNNNVVEAEKRLTPLLLQASNPETHYWAGRIYGRLASEASIFNASSLAEKALDSFKRSVSLNPDFIPGHHALVQYYIRAPFFAGGSTDKARESARILNEIAPLEGALAQLNIALYEEDKTLILAQLDSFEKILSNEEQHSPESLSGNYFRIALHYMQLARYHEAFQALNVSLSHTDKALATPLGESPEEQLKRQERRYARQAILYQIGRLGVLSETNIKIGIAALESFLEGPKHPTYERHWAQLRYAQLLFKDGQALAAKDIIEALQIVDNEHYMEELDQLRKRIRKHVS</sequence>
<comment type="caution">
    <text evidence="2">The sequence shown here is derived from an EMBL/GenBank/DDBJ whole genome shotgun (WGS) entry which is preliminary data.</text>
</comment>
<dbReference type="RefSeq" id="WP_289366560.1">
    <property type="nucleotide sequence ID" value="NZ_JAUCBP010000012.1"/>
</dbReference>
<evidence type="ECO:0008006" key="4">
    <source>
        <dbReference type="Google" id="ProtNLM"/>
    </source>
</evidence>
<evidence type="ECO:0000313" key="2">
    <source>
        <dbReference type="EMBL" id="MDM7861878.1"/>
    </source>
</evidence>
<dbReference type="Proteomes" id="UP001234343">
    <property type="component" value="Unassembled WGS sequence"/>
</dbReference>
<proteinExistence type="predicted"/>